<dbReference type="GO" id="GO:0046872">
    <property type="term" value="F:metal ion binding"/>
    <property type="evidence" value="ECO:0007669"/>
    <property type="project" value="UniProtKB-KW"/>
</dbReference>
<gene>
    <name evidence="18" type="ORF">GBAR_LOCUS5544</name>
</gene>
<name>A0AA35RAS3_GEOBA</name>
<dbReference type="Pfam" id="PF00310">
    <property type="entry name" value="GATase_2"/>
    <property type="match status" value="1"/>
</dbReference>
<evidence type="ECO:0000256" key="13">
    <source>
        <dbReference type="ARBA" id="ARBA00023291"/>
    </source>
</evidence>
<keyword evidence="8" id="KW-0315">Glutamine amidotransferase</keyword>
<dbReference type="Gene3D" id="3.20.20.70">
    <property type="entry name" value="Aldolase class I"/>
    <property type="match status" value="1"/>
</dbReference>
<evidence type="ECO:0000256" key="8">
    <source>
        <dbReference type="ARBA" id="ARBA00022962"/>
    </source>
</evidence>
<keyword evidence="11" id="KW-0411">Iron-sulfur</keyword>
<evidence type="ECO:0000256" key="5">
    <source>
        <dbReference type="ARBA" id="ARBA00022630"/>
    </source>
</evidence>
<comment type="caution">
    <text evidence="18">The sequence shown here is derived from an EMBL/GenBank/DDBJ whole genome shotgun (WGS) entry which is preliminary data.</text>
</comment>
<dbReference type="EMBL" id="CASHTH010000814">
    <property type="protein sequence ID" value="CAI8008008.1"/>
    <property type="molecule type" value="Genomic_DNA"/>
</dbReference>
<keyword evidence="5" id="KW-0285">Flavoprotein</keyword>
<keyword evidence="6" id="KW-0288">FMN</keyword>
<organism evidence="18 19">
    <name type="scientific">Geodia barretti</name>
    <name type="common">Barrett's horny sponge</name>
    <dbReference type="NCBI Taxonomy" id="519541"/>
    <lineage>
        <taxon>Eukaryota</taxon>
        <taxon>Metazoa</taxon>
        <taxon>Porifera</taxon>
        <taxon>Demospongiae</taxon>
        <taxon>Heteroscleromorpha</taxon>
        <taxon>Tetractinellida</taxon>
        <taxon>Astrophorina</taxon>
        <taxon>Geodiidae</taxon>
        <taxon>Geodia</taxon>
    </lineage>
</organism>
<protein>
    <recommendedName>
        <fullName evidence="15">glutamate synthase (ferredoxin)</fullName>
        <ecNumber evidence="15">1.4.7.1</ecNumber>
    </recommendedName>
</protein>
<evidence type="ECO:0000256" key="2">
    <source>
        <dbReference type="ARBA" id="ARBA00001927"/>
    </source>
</evidence>
<evidence type="ECO:0000256" key="11">
    <source>
        <dbReference type="ARBA" id="ARBA00023014"/>
    </source>
</evidence>
<dbReference type="InterPro" id="IPR006982">
    <property type="entry name" value="Glu_synth_centr_N"/>
</dbReference>
<keyword evidence="4" id="KW-0028">Amino-acid biosynthesis</keyword>
<keyword evidence="10" id="KW-0408">Iron</keyword>
<dbReference type="InterPro" id="IPR017932">
    <property type="entry name" value="GATase_2_dom"/>
</dbReference>
<feature type="domain" description="Glutamate synthase central-N" evidence="17">
    <location>
        <begin position="83"/>
        <end position="276"/>
    </location>
</feature>
<evidence type="ECO:0000256" key="6">
    <source>
        <dbReference type="ARBA" id="ARBA00022643"/>
    </source>
</evidence>
<dbReference type="InterPro" id="IPR013785">
    <property type="entry name" value="Aldolase_TIM"/>
</dbReference>
<keyword evidence="12" id="KW-0314">Glutamate biosynthesis</keyword>
<evidence type="ECO:0000313" key="18">
    <source>
        <dbReference type="EMBL" id="CAI8008008.1"/>
    </source>
</evidence>
<dbReference type="SUPFAM" id="SSF51395">
    <property type="entry name" value="FMN-linked oxidoreductases"/>
    <property type="match status" value="1"/>
</dbReference>
<evidence type="ECO:0000313" key="19">
    <source>
        <dbReference type="Proteomes" id="UP001174909"/>
    </source>
</evidence>
<dbReference type="EC" id="1.4.7.1" evidence="15"/>
<comment type="pathway">
    <text evidence="14">Amino-acid biosynthesis; L-glutamate biosynthesis via GLT pathway; L-glutamate from 2-oxoglutarate and L-glutamine (ferredoxin route): step 1/1.</text>
</comment>
<dbReference type="InterPro" id="IPR029055">
    <property type="entry name" value="Ntn_hydrolases_N"/>
</dbReference>
<accession>A0AA35RAS3</accession>
<dbReference type="AlphaFoldDB" id="A0AA35RAS3"/>
<evidence type="ECO:0000256" key="10">
    <source>
        <dbReference type="ARBA" id="ARBA00023004"/>
    </source>
</evidence>
<dbReference type="Pfam" id="PF04898">
    <property type="entry name" value="Glu_syn_central"/>
    <property type="match status" value="1"/>
</dbReference>
<comment type="cofactor">
    <cofactor evidence="2">
        <name>[3Fe-4S] cluster</name>
        <dbReference type="ChEBI" id="CHEBI:21137"/>
    </cofactor>
</comment>
<evidence type="ECO:0000256" key="7">
    <source>
        <dbReference type="ARBA" id="ARBA00022723"/>
    </source>
</evidence>
<dbReference type="InterPro" id="IPR050711">
    <property type="entry name" value="ET-N_metabolism_enzyme"/>
</dbReference>
<feature type="domain" description="Glutamine amidotransferase type-2" evidence="16">
    <location>
        <begin position="1"/>
        <end position="55"/>
    </location>
</feature>
<dbReference type="SUPFAM" id="SSF56235">
    <property type="entry name" value="N-terminal nucleophile aminohydrolases (Ntn hydrolases)"/>
    <property type="match status" value="1"/>
</dbReference>
<keyword evidence="9" id="KW-0560">Oxidoreductase</keyword>
<keyword evidence="19" id="KW-1185">Reference proteome</keyword>
<keyword evidence="13" id="KW-0003">3Fe-4S</keyword>
<sequence>MASETGVLDVPPEKVLLKDRIHPGRMFMLDTDEGRLVDDAELKSAIAAQRPYGEWLRENRVSLDDLPEVPQQPTLSRDILLARQVAFGYTLEDLRMIMEPMAETGTEPIGSMGNDTPLAVLSEQSPVLFNYFKQLFAQVSNPPLDAIREELVTSLESRVGSEGNLFSETPGQCRTLRVKRPVLTNAELEKMRRIDMPGLKAKTIRTLFTTDENDGALARAVRRICEEAYEAVQEGNTIIILSDRGVDVYNAPIPSLLAVAGVHHHLIRQGVRTKVS</sequence>
<evidence type="ECO:0000256" key="12">
    <source>
        <dbReference type="ARBA" id="ARBA00023164"/>
    </source>
</evidence>
<comment type="cofactor">
    <cofactor evidence="1">
        <name>FMN</name>
        <dbReference type="ChEBI" id="CHEBI:58210"/>
    </cofactor>
</comment>
<evidence type="ECO:0000256" key="9">
    <source>
        <dbReference type="ARBA" id="ARBA00023002"/>
    </source>
</evidence>
<dbReference type="GO" id="GO:0006537">
    <property type="term" value="P:glutamate biosynthetic process"/>
    <property type="evidence" value="ECO:0007669"/>
    <property type="project" value="UniProtKB-KW"/>
</dbReference>
<dbReference type="Gene3D" id="3.60.20.10">
    <property type="entry name" value="Glutamine Phosphoribosylpyrophosphate, subunit 1, domain 1"/>
    <property type="match status" value="1"/>
</dbReference>
<proteinExistence type="inferred from homology"/>
<dbReference type="GO" id="GO:0051538">
    <property type="term" value="F:3 iron, 4 sulfur cluster binding"/>
    <property type="evidence" value="ECO:0007669"/>
    <property type="project" value="UniProtKB-KW"/>
</dbReference>
<evidence type="ECO:0000256" key="4">
    <source>
        <dbReference type="ARBA" id="ARBA00022605"/>
    </source>
</evidence>
<evidence type="ECO:0000259" key="17">
    <source>
        <dbReference type="Pfam" id="PF04898"/>
    </source>
</evidence>
<dbReference type="PANTHER" id="PTHR11938:SF133">
    <property type="entry name" value="GLUTAMATE SYNTHASE (NADH)"/>
    <property type="match status" value="1"/>
</dbReference>
<evidence type="ECO:0000256" key="15">
    <source>
        <dbReference type="ARBA" id="ARBA00039085"/>
    </source>
</evidence>
<reference evidence="18" key="1">
    <citation type="submission" date="2023-03" db="EMBL/GenBank/DDBJ databases">
        <authorList>
            <person name="Steffen K."/>
            <person name="Cardenas P."/>
        </authorList>
    </citation>
    <scope>NUCLEOTIDE SEQUENCE</scope>
</reference>
<dbReference type="Proteomes" id="UP001174909">
    <property type="component" value="Unassembled WGS sequence"/>
</dbReference>
<evidence type="ECO:0000259" key="16">
    <source>
        <dbReference type="Pfam" id="PF00310"/>
    </source>
</evidence>
<evidence type="ECO:0000256" key="3">
    <source>
        <dbReference type="ARBA" id="ARBA00009716"/>
    </source>
</evidence>
<dbReference type="PANTHER" id="PTHR11938">
    <property type="entry name" value="FAD NADPH DEHYDROGENASE/OXIDOREDUCTASE"/>
    <property type="match status" value="1"/>
</dbReference>
<dbReference type="GO" id="GO:0016041">
    <property type="term" value="F:glutamate synthase (ferredoxin) activity"/>
    <property type="evidence" value="ECO:0007669"/>
    <property type="project" value="UniProtKB-EC"/>
</dbReference>
<keyword evidence="7" id="KW-0479">Metal-binding</keyword>
<dbReference type="GO" id="GO:0019676">
    <property type="term" value="P:ammonia assimilation cycle"/>
    <property type="evidence" value="ECO:0007669"/>
    <property type="project" value="TreeGrafter"/>
</dbReference>
<evidence type="ECO:0000256" key="1">
    <source>
        <dbReference type="ARBA" id="ARBA00001917"/>
    </source>
</evidence>
<evidence type="ECO:0000256" key="14">
    <source>
        <dbReference type="ARBA" id="ARBA00037928"/>
    </source>
</evidence>
<comment type="similarity">
    <text evidence="3">Belongs to the glutamate synthase family.</text>
</comment>